<organism evidence="2 3">
    <name type="scientific">Pleurodeles waltl</name>
    <name type="common">Iberian ribbed newt</name>
    <dbReference type="NCBI Taxonomy" id="8319"/>
    <lineage>
        <taxon>Eukaryota</taxon>
        <taxon>Metazoa</taxon>
        <taxon>Chordata</taxon>
        <taxon>Craniata</taxon>
        <taxon>Vertebrata</taxon>
        <taxon>Euteleostomi</taxon>
        <taxon>Amphibia</taxon>
        <taxon>Batrachia</taxon>
        <taxon>Caudata</taxon>
        <taxon>Salamandroidea</taxon>
        <taxon>Salamandridae</taxon>
        <taxon>Pleurodelinae</taxon>
        <taxon>Pleurodeles</taxon>
    </lineage>
</organism>
<dbReference type="Proteomes" id="UP001066276">
    <property type="component" value="Chromosome 8"/>
</dbReference>
<evidence type="ECO:0000313" key="2">
    <source>
        <dbReference type="EMBL" id="KAJ1117627.1"/>
    </source>
</evidence>
<keyword evidence="3" id="KW-1185">Reference proteome</keyword>
<evidence type="ECO:0000313" key="3">
    <source>
        <dbReference type="Proteomes" id="UP001066276"/>
    </source>
</evidence>
<evidence type="ECO:0000256" key="1">
    <source>
        <dbReference type="SAM" id="MobiDB-lite"/>
    </source>
</evidence>
<name>A0AAV7NNL9_PLEWA</name>
<reference evidence="2" key="1">
    <citation type="journal article" date="2022" name="bioRxiv">
        <title>Sequencing and chromosome-scale assembly of the giantPleurodeles waltlgenome.</title>
        <authorList>
            <person name="Brown T."/>
            <person name="Elewa A."/>
            <person name="Iarovenko S."/>
            <person name="Subramanian E."/>
            <person name="Araus A.J."/>
            <person name="Petzold A."/>
            <person name="Susuki M."/>
            <person name="Suzuki K.-i.T."/>
            <person name="Hayashi T."/>
            <person name="Toyoda A."/>
            <person name="Oliveira C."/>
            <person name="Osipova E."/>
            <person name="Leigh N.D."/>
            <person name="Simon A."/>
            <person name="Yun M.H."/>
        </authorList>
    </citation>
    <scope>NUCLEOTIDE SEQUENCE</scope>
    <source>
        <strain evidence="2">20211129_DDA</strain>
        <tissue evidence="2">Liver</tissue>
    </source>
</reference>
<sequence length="171" mass="19017">MAHHSEYARRRCEKKCPACFLDDEVGPAAKQRGKPRARITTTPELDDGLQEVLINARQLVAKQGKDWVSMQVLGPTEQEPNGRQRADRPRRNPLVAAVVSPGPRQRRPVARTVAPTRDKVPTRTWKGSSRGAPKDPIARRPGADRHQVELAAHSDHMEVSDISDEDESIVA</sequence>
<feature type="region of interest" description="Disordered" evidence="1">
    <location>
        <begin position="72"/>
        <end position="171"/>
    </location>
</feature>
<feature type="compositionally biased region" description="Basic and acidic residues" evidence="1">
    <location>
        <begin position="132"/>
        <end position="159"/>
    </location>
</feature>
<dbReference type="EMBL" id="JANPWB010000012">
    <property type="protein sequence ID" value="KAJ1117627.1"/>
    <property type="molecule type" value="Genomic_DNA"/>
</dbReference>
<feature type="compositionally biased region" description="Basic and acidic residues" evidence="1">
    <location>
        <begin position="80"/>
        <end position="90"/>
    </location>
</feature>
<gene>
    <name evidence="2" type="ORF">NDU88_005824</name>
</gene>
<protein>
    <submittedName>
        <fullName evidence="2">Uncharacterized protein</fullName>
    </submittedName>
</protein>
<dbReference type="AlphaFoldDB" id="A0AAV7NNL9"/>
<proteinExistence type="predicted"/>
<accession>A0AAV7NNL9</accession>
<comment type="caution">
    <text evidence="2">The sequence shown here is derived from an EMBL/GenBank/DDBJ whole genome shotgun (WGS) entry which is preliminary data.</text>
</comment>
<feature type="compositionally biased region" description="Acidic residues" evidence="1">
    <location>
        <begin position="161"/>
        <end position="171"/>
    </location>
</feature>